<dbReference type="PANTHER" id="PTHR28076">
    <property type="entry name" value="SPORULATION-SPECIFIC PROTEIN 71"/>
    <property type="match status" value="1"/>
</dbReference>
<dbReference type="Proteomes" id="UP000000689">
    <property type="component" value="Chromosome 10"/>
</dbReference>
<organism evidence="4 5">
    <name type="scientific">Naumovozyma dairenensis (strain ATCC 10597 / BCRC 20456 / CBS 421 / NBRC 0211 / NRRL Y-12639)</name>
    <name type="common">Saccharomyces dairenensis</name>
    <dbReference type="NCBI Taxonomy" id="1071378"/>
    <lineage>
        <taxon>Eukaryota</taxon>
        <taxon>Fungi</taxon>
        <taxon>Dikarya</taxon>
        <taxon>Ascomycota</taxon>
        <taxon>Saccharomycotina</taxon>
        <taxon>Saccharomycetes</taxon>
        <taxon>Saccharomycetales</taxon>
        <taxon>Saccharomycetaceae</taxon>
        <taxon>Naumovozyma</taxon>
    </lineage>
</organism>
<dbReference type="PANTHER" id="PTHR28076:SF1">
    <property type="entry name" value="PROSPORE MEMBRANE ADAPTER PROTEIN SPO71"/>
    <property type="match status" value="1"/>
</dbReference>
<dbReference type="OMA" id="GKSMVFM"/>
<dbReference type="SUPFAM" id="SSF50729">
    <property type="entry name" value="PH domain-like"/>
    <property type="match status" value="1"/>
</dbReference>
<accession>G0WGW0</accession>
<reference evidence="4 5" key="1">
    <citation type="journal article" date="2011" name="Proc. Natl. Acad. Sci. U.S.A.">
        <title>Evolutionary erosion of yeast sex chromosomes by mating-type switching accidents.</title>
        <authorList>
            <person name="Gordon J.L."/>
            <person name="Armisen D."/>
            <person name="Proux-Wera E."/>
            <person name="Oheigeartaigh S.S."/>
            <person name="Byrne K.P."/>
            <person name="Wolfe K.H."/>
        </authorList>
    </citation>
    <scope>NUCLEOTIDE SEQUENCE [LARGE SCALE GENOMIC DNA]</scope>
    <source>
        <strain evidence="5">ATCC 10597 / BCRC 20456 / CBS 421 / NBRC 0211 / NRRL Y-12639</strain>
    </source>
</reference>
<feature type="region of interest" description="Disordered" evidence="1">
    <location>
        <begin position="170"/>
        <end position="201"/>
    </location>
</feature>
<sequence>MPSTIKDIIDIITDEEKYIKHICPNTKEYKTFKIPRRSFTAFRLSYTSAVELSLCSKVVLLGGVPNRWYVEQKSGFRKAFSKIALRKLRKRTELLATYGYRTIYNKKQSRLLRTLPKASYKRLRNQYPSQSIPSRSQTAKLIRSPKGVIGNRRLVITNDGIPEIIQQRNKKAPNDVDELQCPRPSNSLTPIEDSSFRHDEPKRKTLESKFYTFPNIKASVHHFKPQKSVTLPSNFQNDALLHSTTTACTLESPRNSLLISPVNSTSNKAQRSSCSSLRPERLLQENRLDVALPNNKESVSYQSNKELKKKLKYNGQNHKPRTSKYNPSPVFYLAPPTISNGHENASKYYHSVKNLPPKPLTIKENENLVFRDAGDDNNTQNHRLKEELQKVNRCAIMEKVHKNVRNVLGLEQSLSNYILKKNNFGQILYMEKMLVMVKAAVCTKDPVTNFTENEPVDTRVYDRWKEYIVVARVTGRSDAPLLLQFYHSRKIPKKLEDKSMDSSNLHGSSLDFYLNKKCHVKFYSTLDRTICIQKPDDKITSSDGPTTIAEYKDATQLKFYILRCRTLHSSGIWFTFLRESLNLRKIPKSMIIKVPDVGVSLNIALKNDLLNYLHNLQLNEEDELKIFYLPRGYRILQFPFLRYITASIINQLRKARLYDQLKEWEKANVVLGCNLRRYDRIEWCSGHESSLLRGPCELMSSHSLEYRPLIHYPRSTTTSNKVKLIEPLPIEGFLIRYSNKYGQEWLTFGKIYLKPSYFFTSDNLLFSMSSFKSMPPLPIEASFDELENPHDIENDEKILNSLPMVYEQNPYALNLDSHISWLNDNMPKETFQTNDLYSFKCFNRRVAQILKAENILDMTKIQKVQNGAVEDLKYNEVKYSLLKVANYTFWERISELEDTVRSTIIITTSNKMKLKLLAPSPQVATEWATSLTNMSIYWKQRLKQDTENIWNTKMTNLSNLRIEELLESNICEETPKWVSDRATADPTIFNINSLSLLRPLIQKGILYQKPKKHAVFSKYYIVLIPGFLILFNCFHRSTTGFAKNVIDYNHYLTIPISECYLYSGTTTELDLLRRDHTFDIINPGNHAIPRAYDDGWKSTENESSRCFTLWFGTKRAIAKYSKMQEHKAEHAEESVTDSDGEYVKNKNYESNPGTLRLVNRLGVSGRSMVFMARSRQERDLWVVSIYNELERLKENDLE</sequence>
<dbReference type="SMART" id="SM00233">
    <property type="entry name" value="PH"/>
    <property type="match status" value="2"/>
</dbReference>
<name>G0WGW0_NAUDC</name>
<dbReference type="KEGG" id="ndi:NDAI_0J01460"/>
<dbReference type="Pfam" id="PF23207">
    <property type="entry name" value="PH_SPO71"/>
    <property type="match status" value="1"/>
</dbReference>
<proteinExistence type="predicted"/>
<evidence type="ECO:0008006" key="6">
    <source>
        <dbReference type="Google" id="ProtNLM"/>
    </source>
</evidence>
<dbReference type="InterPro" id="IPR040345">
    <property type="entry name" value="Mug56/Spo71"/>
</dbReference>
<evidence type="ECO:0000313" key="4">
    <source>
        <dbReference type="EMBL" id="CCD27038.1"/>
    </source>
</evidence>
<dbReference type="Pfam" id="PF15404">
    <property type="entry name" value="PH_4"/>
    <property type="match status" value="1"/>
</dbReference>
<gene>
    <name evidence="4" type="primary">NDAI0J01460</name>
    <name evidence="4" type="ordered locus">NDAI_0J01460</name>
</gene>
<feature type="domain" description="PH" evidence="2">
    <location>
        <begin position="728"/>
        <end position="938"/>
    </location>
</feature>
<dbReference type="InterPro" id="IPR039486">
    <property type="entry name" value="Mug56/Spo71_PH"/>
</dbReference>
<dbReference type="GO" id="GO:0043495">
    <property type="term" value="F:protein-membrane adaptor activity"/>
    <property type="evidence" value="ECO:0007669"/>
    <property type="project" value="EnsemblFungi"/>
</dbReference>
<dbReference type="HOGENOM" id="CLU_003938_1_0_1"/>
<dbReference type="eggNOG" id="ENOG502QRAT">
    <property type="taxonomic scope" value="Eukaryota"/>
</dbReference>
<keyword evidence="5" id="KW-1185">Reference proteome</keyword>
<evidence type="ECO:0000313" key="5">
    <source>
        <dbReference type="Proteomes" id="UP000000689"/>
    </source>
</evidence>
<evidence type="ECO:0000256" key="1">
    <source>
        <dbReference type="SAM" id="MobiDB-lite"/>
    </source>
</evidence>
<dbReference type="Pfam" id="PF15407">
    <property type="entry name" value="Spo7_2_N"/>
    <property type="match status" value="1"/>
</dbReference>
<dbReference type="GO" id="GO:1902657">
    <property type="term" value="P:protein localization to prospore membrane"/>
    <property type="evidence" value="ECO:0007669"/>
    <property type="project" value="EnsemblFungi"/>
</dbReference>
<dbReference type="SMART" id="SM01316">
    <property type="entry name" value="Spo7_2_N"/>
    <property type="match status" value="1"/>
</dbReference>
<dbReference type="InterPro" id="IPR001849">
    <property type="entry name" value="PH_domain"/>
</dbReference>
<dbReference type="InterPro" id="IPR057379">
    <property type="entry name" value="PH_SPO71"/>
</dbReference>
<feature type="domain" description="Sporulation-specific protein 71 N-terminal" evidence="3">
    <location>
        <begin position="30"/>
        <end position="96"/>
    </location>
</feature>
<dbReference type="EMBL" id="HE580276">
    <property type="protein sequence ID" value="CCD27038.1"/>
    <property type="molecule type" value="Genomic_DNA"/>
</dbReference>
<dbReference type="GO" id="GO:0005628">
    <property type="term" value="C:prospore membrane"/>
    <property type="evidence" value="ECO:0007669"/>
    <property type="project" value="EnsemblFungi"/>
</dbReference>
<dbReference type="RefSeq" id="XP_003672281.1">
    <property type="nucleotide sequence ID" value="XM_003672233.1"/>
</dbReference>
<feature type="domain" description="PH" evidence="2">
    <location>
        <begin position="1000"/>
        <end position="1192"/>
    </location>
</feature>
<dbReference type="AlphaFoldDB" id="G0WGW0"/>
<dbReference type="GeneID" id="11494297"/>
<dbReference type="InterPro" id="IPR029217">
    <property type="entry name" value="Spo7_2_N"/>
</dbReference>
<evidence type="ECO:0000259" key="2">
    <source>
        <dbReference type="SMART" id="SM00233"/>
    </source>
</evidence>
<dbReference type="STRING" id="1071378.G0WGW0"/>
<evidence type="ECO:0000259" key="3">
    <source>
        <dbReference type="SMART" id="SM01316"/>
    </source>
</evidence>
<protein>
    <recommendedName>
        <fullName evidence="6">PH domain-containing protein</fullName>
    </recommendedName>
</protein>
<dbReference type="GO" id="GO:0032120">
    <property type="term" value="P:ascospore-type prospore membrane formation"/>
    <property type="evidence" value="ECO:0007669"/>
    <property type="project" value="EnsemblFungi"/>
</dbReference>
<dbReference type="OrthoDB" id="5579281at2759"/>